<evidence type="ECO:0008006" key="3">
    <source>
        <dbReference type="Google" id="ProtNLM"/>
    </source>
</evidence>
<comment type="caution">
    <text evidence="1">The sequence shown here is derived from an EMBL/GenBank/DDBJ whole genome shotgun (WGS) entry which is preliminary data.</text>
</comment>
<evidence type="ECO:0000313" key="2">
    <source>
        <dbReference type="Proteomes" id="UP000278907"/>
    </source>
</evidence>
<gene>
    <name evidence="1" type="ORF">D7Y13_33160</name>
</gene>
<dbReference type="Proteomes" id="UP000278907">
    <property type="component" value="Unassembled WGS sequence"/>
</dbReference>
<protein>
    <recommendedName>
        <fullName evidence="3">Lipoprotein</fullName>
    </recommendedName>
</protein>
<dbReference type="EMBL" id="RAWI01000375">
    <property type="protein sequence ID" value="RKH94515.1"/>
    <property type="molecule type" value="Genomic_DNA"/>
</dbReference>
<evidence type="ECO:0000313" key="1">
    <source>
        <dbReference type="EMBL" id="RKH94515.1"/>
    </source>
</evidence>
<name>A0ABX9QAV8_9BACT</name>
<dbReference type="RefSeq" id="WP_120537493.1">
    <property type="nucleotide sequence ID" value="NZ_RAWI01000375.1"/>
</dbReference>
<keyword evidence="2" id="KW-1185">Reference proteome</keyword>
<reference evidence="1 2" key="1">
    <citation type="submission" date="2018-09" db="EMBL/GenBank/DDBJ databases">
        <authorList>
            <person name="Livingstone P.G."/>
            <person name="Whitworth D.E."/>
        </authorList>
    </citation>
    <scope>NUCLEOTIDE SEQUENCE [LARGE SCALE GENOMIC DNA]</scope>
    <source>
        <strain evidence="1 2">CA031B</strain>
    </source>
</reference>
<sequence length="151" mass="16884">MGRERSVFQHRRLKQALVLLLALTLPACALFRGPVRPVFAPPEEAARFKFPLDLPAEGRMLTPATVVVATQLAMDDFLPLDIKPHKGATPDEVCLYRRDSYDVWTSPASEGVLLVNIVPRHNTCDSDGPVMDMSSTYAIDVKQWRILAVQR</sequence>
<organism evidence="1 2">
    <name type="scientific">Corallococcus praedator</name>
    <dbReference type="NCBI Taxonomy" id="2316724"/>
    <lineage>
        <taxon>Bacteria</taxon>
        <taxon>Pseudomonadati</taxon>
        <taxon>Myxococcota</taxon>
        <taxon>Myxococcia</taxon>
        <taxon>Myxococcales</taxon>
        <taxon>Cystobacterineae</taxon>
        <taxon>Myxococcaceae</taxon>
        <taxon>Corallococcus</taxon>
    </lineage>
</organism>
<accession>A0ABX9QAV8</accession>
<proteinExistence type="predicted"/>